<dbReference type="EMBL" id="ML975154">
    <property type="protein sequence ID" value="KAF1813733.1"/>
    <property type="molecule type" value="Genomic_DNA"/>
</dbReference>
<dbReference type="GeneID" id="54415577"/>
<dbReference type="RefSeq" id="XP_033535364.1">
    <property type="nucleotide sequence ID" value="XM_033675007.1"/>
</dbReference>
<evidence type="ECO:0000313" key="1">
    <source>
        <dbReference type="EMBL" id="KAF1813733.1"/>
    </source>
</evidence>
<dbReference type="Proteomes" id="UP000504638">
    <property type="component" value="Unplaced"/>
</dbReference>
<organism evidence="1">
    <name type="scientific">Eremomyces bilateralis CBS 781.70</name>
    <dbReference type="NCBI Taxonomy" id="1392243"/>
    <lineage>
        <taxon>Eukaryota</taxon>
        <taxon>Fungi</taxon>
        <taxon>Dikarya</taxon>
        <taxon>Ascomycota</taxon>
        <taxon>Pezizomycotina</taxon>
        <taxon>Dothideomycetes</taxon>
        <taxon>Dothideomycetes incertae sedis</taxon>
        <taxon>Eremomycetales</taxon>
        <taxon>Eremomycetaceae</taxon>
        <taxon>Eremomyces</taxon>
    </lineage>
</organism>
<dbReference type="AlphaFoldDB" id="A0A6G1G6Q9"/>
<gene>
    <name evidence="1 3" type="ORF">P152DRAFT_289884</name>
</gene>
<sequence>MSPAAVATPATESRLEGLDDDGLINGGIAPLTVLLSVAIHGTRVVYSDYHGIVRWMERDGIHRVRAFEIPYVWVDSDTSDPSDEEYKTADFIQTITPTVNPSMAFDHAASSKHGERGVDMSNLLVLTNKRNVGMLSFGIREFDETARTRKVG</sequence>
<protein>
    <submittedName>
        <fullName evidence="1 3">Uncharacterized protein</fullName>
    </submittedName>
</protein>
<reference evidence="3" key="3">
    <citation type="submission" date="2025-04" db="UniProtKB">
        <authorList>
            <consortium name="RefSeq"/>
        </authorList>
    </citation>
    <scope>IDENTIFICATION</scope>
    <source>
        <strain evidence="3">CBS 781.70</strain>
    </source>
</reference>
<reference evidence="1 3" key="1">
    <citation type="submission" date="2020-01" db="EMBL/GenBank/DDBJ databases">
        <authorList>
            <consortium name="DOE Joint Genome Institute"/>
            <person name="Haridas S."/>
            <person name="Albert R."/>
            <person name="Binder M."/>
            <person name="Bloem J."/>
            <person name="Labutti K."/>
            <person name="Salamov A."/>
            <person name="Andreopoulos B."/>
            <person name="Baker S.E."/>
            <person name="Barry K."/>
            <person name="Bills G."/>
            <person name="Bluhm B.H."/>
            <person name="Cannon C."/>
            <person name="Castanera R."/>
            <person name="Culley D.E."/>
            <person name="Daum C."/>
            <person name="Ezra D."/>
            <person name="Gonzalez J.B."/>
            <person name="Henrissat B."/>
            <person name="Kuo A."/>
            <person name="Liang C."/>
            <person name="Lipzen A."/>
            <person name="Lutzoni F."/>
            <person name="Magnuson J."/>
            <person name="Mondo S."/>
            <person name="Nolan M."/>
            <person name="Ohm R."/>
            <person name="Pangilinan J."/>
            <person name="Park H.-J."/>
            <person name="Ramirez L."/>
            <person name="Alfaro M."/>
            <person name="Sun H."/>
            <person name="Tritt A."/>
            <person name="Yoshinaga Y."/>
            <person name="Zwiers L.-H."/>
            <person name="Turgeon B.G."/>
            <person name="Goodwin S.B."/>
            <person name="Spatafora J.W."/>
            <person name="Crous P.W."/>
            <person name="Grigoriev I.V."/>
        </authorList>
    </citation>
    <scope>NUCLEOTIDE SEQUENCE</scope>
    <source>
        <strain evidence="1 3">CBS 781.70</strain>
    </source>
</reference>
<accession>A0A6G1G6Q9</accession>
<keyword evidence="2" id="KW-1185">Reference proteome</keyword>
<reference evidence="3" key="2">
    <citation type="submission" date="2020-04" db="EMBL/GenBank/DDBJ databases">
        <authorList>
            <consortium name="NCBI Genome Project"/>
        </authorList>
    </citation>
    <scope>NUCLEOTIDE SEQUENCE</scope>
    <source>
        <strain evidence="3">CBS 781.70</strain>
    </source>
</reference>
<name>A0A6G1G6Q9_9PEZI</name>
<proteinExistence type="predicted"/>
<evidence type="ECO:0000313" key="2">
    <source>
        <dbReference type="Proteomes" id="UP000504638"/>
    </source>
</evidence>
<evidence type="ECO:0000313" key="3">
    <source>
        <dbReference type="RefSeq" id="XP_033535364.1"/>
    </source>
</evidence>
<dbReference type="OrthoDB" id="3219396at2759"/>